<evidence type="ECO:0000313" key="2">
    <source>
        <dbReference type="EMBL" id="PTQ96971.1"/>
    </source>
</evidence>
<name>A0A2T5JA69_9SPHI</name>
<dbReference type="AlphaFoldDB" id="A0A2T5JA69"/>
<evidence type="ECO:0000256" key="1">
    <source>
        <dbReference type="SAM" id="SignalP"/>
    </source>
</evidence>
<accession>A0A2T5JA69</accession>
<feature type="signal peptide" evidence="1">
    <location>
        <begin position="1"/>
        <end position="22"/>
    </location>
</feature>
<sequence>MKILKALFVVLAITAGMNVAHAQNKKKAYSEQENIIMRALDMKNYTFNAQSANPMRGTTINLTGINDLRIKKDSIIAYLPYYGRAYMGVAYNPTESPLQFTSTKFTYSSVTKKNDNREITIKLQDSKEIRQIIISTSLNGYATVTVTSNNRDPITFYGTLEETKADKK</sequence>
<feature type="chain" id="PRO_5015666684" evidence="1">
    <location>
        <begin position="23"/>
        <end position="168"/>
    </location>
</feature>
<dbReference type="RefSeq" id="WP_146166546.1">
    <property type="nucleotide sequence ID" value="NZ_CP160205.1"/>
</dbReference>
<comment type="caution">
    <text evidence="2">The sequence shown here is derived from an EMBL/GenBank/DDBJ whole genome shotgun (WGS) entry which is preliminary data.</text>
</comment>
<dbReference type="OrthoDB" id="1097715at2"/>
<dbReference type="EMBL" id="QAOQ01000004">
    <property type="protein sequence ID" value="PTQ96971.1"/>
    <property type="molecule type" value="Genomic_DNA"/>
</dbReference>
<protein>
    <submittedName>
        <fullName evidence="2">Uncharacterized protein DUF4251</fullName>
    </submittedName>
</protein>
<dbReference type="Gene3D" id="2.40.128.410">
    <property type="match status" value="1"/>
</dbReference>
<evidence type="ECO:0000313" key="3">
    <source>
        <dbReference type="Proteomes" id="UP000244168"/>
    </source>
</evidence>
<dbReference type="Pfam" id="PF14059">
    <property type="entry name" value="DUF4251"/>
    <property type="match status" value="1"/>
</dbReference>
<keyword evidence="1" id="KW-0732">Signal</keyword>
<gene>
    <name evidence="2" type="ORF">C8P68_104465</name>
</gene>
<dbReference type="InterPro" id="IPR025347">
    <property type="entry name" value="DUF4251"/>
</dbReference>
<keyword evidence="3" id="KW-1185">Reference proteome</keyword>
<organism evidence="2 3">
    <name type="scientific">Mucilaginibacter yixingensis</name>
    <dbReference type="NCBI Taxonomy" id="1295612"/>
    <lineage>
        <taxon>Bacteria</taxon>
        <taxon>Pseudomonadati</taxon>
        <taxon>Bacteroidota</taxon>
        <taxon>Sphingobacteriia</taxon>
        <taxon>Sphingobacteriales</taxon>
        <taxon>Sphingobacteriaceae</taxon>
        <taxon>Mucilaginibacter</taxon>
    </lineage>
</organism>
<dbReference type="Proteomes" id="UP000244168">
    <property type="component" value="Unassembled WGS sequence"/>
</dbReference>
<proteinExistence type="predicted"/>
<reference evidence="2 3" key="1">
    <citation type="submission" date="2018-04" db="EMBL/GenBank/DDBJ databases">
        <title>Genomic Encyclopedia of Archaeal and Bacterial Type Strains, Phase II (KMG-II): from individual species to whole genera.</title>
        <authorList>
            <person name="Goeker M."/>
        </authorList>
    </citation>
    <scope>NUCLEOTIDE SEQUENCE [LARGE SCALE GENOMIC DNA]</scope>
    <source>
        <strain evidence="2 3">DSM 26809</strain>
    </source>
</reference>